<name>A0A6I3XG57_9BURK</name>
<proteinExistence type="inferred from homology"/>
<feature type="domain" description="TonB-dependent receptor-like beta-barrel" evidence="14">
    <location>
        <begin position="454"/>
        <end position="914"/>
    </location>
</feature>
<dbReference type="RefSeq" id="WP_155711134.1">
    <property type="nucleotide sequence ID" value="NZ_BMWU01000004.1"/>
</dbReference>
<dbReference type="Pfam" id="PF07715">
    <property type="entry name" value="Plug"/>
    <property type="match status" value="1"/>
</dbReference>
<dbReference type="PANTHER" id="PTHR47234">
    <property type="match status" value="1"/>
</dbReference>
<evidence type="ECO:0000256" key="13">
    <source>
        <dbReference type="SAM" id="SignalP"/>
    </source>
</evidence>
<dbReference type="InterPro" id="IPR039426">
    <property type="entry name" value="TonB-dep_rcpt-like"/>
</dbReference>
<gene>
    <name evidence="16" type="ORF">GJV26_23705</name>
</gene>
<dbReference type="SUPFAM" id="SSF56935">
    <property type="entry name" value="Porins"/>
    <property type="match status" value="1"/>
</dbReference>
<keyword evidence="3 10" id="KW-0813">Transport</keyword>
<dbReference type="PANTHER" id="PTHR47234:SF3">
    <property type="entry name" value="SECRETIN_TONB SHORT N-TERMINAL DOMAIN-CONTAINING PROTEIN"/>
    <property type="match status" value="1"/>
</dbReference>
<keyword evidence="9 10" id="KW-0998">Cell outer membrane</keyword>
<evidence type="ECO:0000259" key="15">
    <source>
        <dbReference type="Pfam" id="PF07715"/>
    </source>
</evidence>
<dbReference type="InterPro" id="IPR000531">
    <property type="entry name" value="Beta-barrel_TonB"/>
</dbReference>
<comment type="similarity">
    <text evidence="2 10 11">Belongs to the TonB-dependent receptor family.</text>
</comment>
<comment type="subcellular location">
    <subcellularLocation>
        <location evidence="1 10">Cell outer membrane</location>
        <topology evidence="1 10">Multi-pass membrane protein</topology>
    </subcellularLocation>
</comment>
<dbReference type="PROSITE" id="PS52016">
    <property type="entry name" value="TONB_DEPENDENT_REC_3"/>
    <property type="match status" value="1"/>
</dbReference>
<evidence type="ECO:0000256" key="11">
    <source>
        <dbReference type="RuleBase" id="RU003357"/>
    </source>
</evidence>
<keyword evidence="6 11" id="KW-0798">TonB box</keyword>
<sequence>MTLHDFPRNLLAAALAVAFPLASNAQTAPATEQAPESGQKIEAVVVTGSRVIINGDNSPTPVTAVRAQDLLSLQPSTIADALNTLPVFSSPRNQTSNPSGGAGGVSGGGNPAANQLNLRNLGAVRTLVLFDGHRVAPTTANGTVDVDMIPQMLLQRVDVVTGGASAVYGSDAISGVVNFITDKGFNGIKTNIQTGISDKGDGRQSQFGVAYGTRLGDKAHIEGSYEFRDDKGILYRSSRPATARTTVQGAGTAALPYFVESDTRLATTTFGGYIRNSVLAGQQFAANGVLGTFDAGSRTGFNPTVPTQSGGDGAYQDASLKSPLRSHQLFGRLDYDFTDTTRGYIEVAGNLKRNEFYANWPVLNGVTLSRDNAFLASAYRGQLTAANQATFSLGKIIQTAARLNPVIDEHQVFLNAGIEGEIGTGYKWDVGYVHSSSSMKVTNNNNINQLRLAAALDAVTGPDGTTVCRTTLTNPGSFPGCVPMNVFGPASESAEAISYILSNTHFNARTVQDDVSGSISGAPFSTWAGPVTVAASGNWRRQAYRANSDASSANASNCGALGLRYNCVSSTTEWLQPYENRSRVAQTVKEGALEFDAPLLKDAPLAKSLNLNGAVRYTDYDTSGRYVTWKIGADWHISDEVRLRSTRSRDIRAPTLDDLFAPATTISGSNSTDSLLGIQSIAPNTTTSNPDLKAEKGDTTTIGIVYSSRRIRGLSLALDAFDINVSDAITQVQGTNFSYQAACYASGGTSPLCATQVRALGNYTSAPGNVVTQWYSFPINFAKVHTWGADIEANYATAIQGHALTLRGLVTWQPHIKYMTPGLPTLDMGGVAYGATGLQASPAWRATAFIRYSPAKDLDVDLMARWRSTLGLSADPTQVTTGRVASFYTTNLNIDYRIKRDVGTISLYLNVQNLFDKIPPGANFSGTQQNVGNFGGFAMGDDPVGRYFAAGVRLKF</sequence>
<evidence type="ECO:0000313" key="17">
    <source>
        <dbReference type="Proteomes" id="UP000431684"/>
    </source>
</evidence>
<dbReference type="InterPro" id="IPR012910">
    <property type="entry name" value="Plug_dom"/>
</dbReference>
<feature type="chain" id="PRO_5026124348" evidence="13">
    <location>
        <begin position="26"/>
        <end position="956"/>
    </location>
</feature>
<comment type="caution">
    <text evidence="16">The sequence shown here is derived from an EMBL/GenBank/DDBJ whole genome shotgun (WGS) entry which is preliminary data.</text>
</comment>
<keyword evidence="5 10" id="KW-0812">Transmembrane</keyword>
<dbReference type="Proteomes" id="UP000431684">
    <property type="component" value="Unassembled WGS sequence"/>
</dbReference>
<feature type="region of interest" description="Disordered" evidence="12">
    <location>
        <begin position="87"/>
        <end position="110"/>
    </location>
</feature>
<evidence type="ECO:0000259" key="14">
    <source>
        <dbReference type="Pfam" id="PF00593"/>
    </source>
</evidence>
<dbReference type="AlphaFoldDB" id="A0A6I3XG57"/>
<feature type="domain" description="TonB-dependent receptor plug" evidence="15">
    <location>
        <begin position="57"/>
        <end position="176"/>
    </location>
</feature>
<evidence type="ECO:0000313" key="16">
    <source>
        <dbReference type="EMBL" id="MUI15437.1"/>
    </source>
</evidence>
<keyword evidence="7 10" id="KW-0472">Membrane</keyword>
<dbReference type="Gene3D" id="2.170.130.10">
    <property type="entry name" value="TonB-dependent receptor, plug domain"/>
    <property type="match status" value="1"/>
</dbReference>
<feature type="compositionally biased region" description="Gly residues" evidence="12">
    <location>
        <begin position="100"/>
        <end position="110"/>
    </location>
</feature>
<evidence type="ECO:0000256" key="9">
    <source>
        <dbReference type="ARBA" id="ARBA00023237"/>
    </source>
</evidence>
<keyword evidence="17" id="KW-1185">Reference proteome</keyword>
<evidence type="ECO:0000256" key="12">
    <source>
        <dbReference type="SAM" id="MobiDB-lite"/>
    </source>
</evidence>
<evidence type="ECO:0000256" key="5">
    <source>
        <dbReference type="ARBA" id="ARBA00022692"/>
    </source>
</evidence>
<protein>
    <submittedName>
        <fullName evidence="16">TonB-dependent receptor</fullName>
    </submittedName>
</protein>
<dbReference type="OrthoDB" id="9764669at2"/>
<dbReference type="InterPro" id="IPR036942">
    <property type="entry name" value="Beta-barrel_TonB_sf"/>
</dbReference>
<evidence type="ECO:0000256" key="8">
    <source>
        <dbReference type="ARBA" id="ARBA00023170"/>
    </source>
</evidence>
<dbReference type="Gene3D" id="2.40.170.20">
    <property type="entry name" value="TonB-dependent receptor, beta-barrel domain"/>
    <property type="match status" value="1"/>
</dbReference>
<dbReference type="EMBL" id="WNWM01000002">
    <property type="protein sequence ID" value="MUI15437.1"/>
    <property type="molecule type" value="Genomic_DNA"/>
</dbReference>
<dbReference type="GO" id="GO:0009279">
    <property type="term" value="C:cell outer membrane"/>
    <property type="evidence" value="ECO:0007669"/>
    <property type="project" value="UniProtKB-SubCell"/>
</dbReference>
<keyword evidence="8 16" id="KW-0675">Receptor</keyword>
<evidence type="ECO:0000256" key="7">
    <source>
        <dbReference type="ARBA" id="ARBA00023136"/>
    </source>
</evidence>
<evidence type="ECO:0000256" key="6">
    <source>
        <dbReference type="ARBA" id="ARBA00023077"/>
    </source>
</evidence>
<evidence type="ECO:0000256" key="3">
    <source>
        <dbReference type="ARBA" id="ARBA00022448"/>
    </source>
</evidence>
<evidence type="ECO:0000256" key="1">
    <source>
        <dbReference type="ARBA" id="ARBA00004571"/>
    </source>
</evidence>
<reference evidence="16 17" key="1">
    <citation type="submission" date="2019-11" db="EMBL/GenBank/DDBJ databases">
        <title>Draft Genome Sequences of Six Type Strains of the Genus Massilia.</title>
        <authorList>
            <person name="Miess H."/>
            <person name="Frediansyah A."/>
            <person name="Goeker M."/>
            <person name="Gross H."/>
        </authorList>
    </citation>
    <scope>NUCLEOTIDE SEQUENCE [LARGE SCALE GENOMIC DNA]</scope>
    <source>
        <strain evidence="16 17">DSM 17513</strain>
    </source>
</reference>
<evidence type="ECO:0000256" key="4">
    <source>
        <dbReference type="ARBA" id="ARBA00022452"/>
    </source>
</evidence>
<keyword evidence="4 10" id="KW-1134">Transmembrane beta strand</keyword>
<dbReference type="Pfam" id="PF00593">
    <property type="entry name" value="TonB_dep_Rec_b-barrel"/>
    <property type="match status" value="1"/>
</dbReference>
<evidence type="ECO:0000256" key="2">
    <source>
        <dbReference type="ARBA" id="ARBA00009810"/>
    </source>
</evidence>
<accession>A0A6I3XG57</accession>
<dbReference type="InterPro" id="IPR037066">
    <property type="entry name" value="Plug_dom_sf"/>
</dbReference>
<feature type="signal peptide" evidence="13">
    <location>
        <begin position="1"/>
        <end position="25"/>
    </location>
</feature>
<organism evidence="16 17">
    <name type="scientific">Pseudoduganella dura</name>
    <dbReference type="NCBI Taxonomy" id="321982"/>
    <lineage>
        <taxon>Bacteria</taxon>
        <taxon>Pseudomonadati</taxon>
        <taxon>Pseudomonadota</taxon>
        <taxon>Betaproteobacteria</taxon>
        <taxon>Burkholderiales</taxon>
        <taxon>Oxalobacteraceae</taxon>
        <taxon>Telluria group</taxon>
        <taxon>Pseudoduganella</taxon>
    </lineage>
</organism>
<keyword evidence="13" id="KW-0732">Signal</keyword>
<evidence type="ECO:0000256" key="10">
    <source>
        <dbReference type="PROSITE-ProRule" id="PRU01360"/>
    </source>
</evidence>